<name>A0A8G2BXW3_9BACT</name>
<proteinExistence type="predicted"/>
<dbReference type="SUPFAM" id="SSF101898">
    <property type="entry name" value="NHL repeat"/>
    <property type="match status" value="1"/>
</dbReference>
<dbReference type="Gene3D" id="2.130.10.10">
    <property type="entry name" value="YVTN repeat-like/Quinoprotein amine dehydrogenase"/>
    <property type="match status" value="1"/>
</dbReference>
<sequence>MRSIINNIGILLMVVLFAGACSSGYEVGTSSVSLEPTDETVSVTLGGYASPWEGRFSLTWDCLGENKLLSVTACKDSVVILDREKRLYYGDKKQLLPAREIGKAPSIKQIAFCDGYLYGVTMNNRLVRTLLESGIAVWEDVRFVPQVKGITSSNGNLYAVDLQDHLYKGVLNGTVIEWNDIGFAPEIVEIASDNKRLYVLTKDTILYQRSLDKADERWQRIGYKNNETFTIDVAHLNCLDGHLYVVSDDGFLYSNKHSSVGDIKAKAMSIRKDGKTVVIVGVDVCGLNKSLTDDIKAEIRRKRGVDENAILINASHTHYAPVTQSWATWQKPNQYPDSLYLLNVVYKGIVQAIEESLDNMEPSSLYFGRDTCSIGRNRSLTGEDVIYDNVVDVIVSVADKDKKKTVLFMAGCHPVFPDPEVGRYTLNANYPGYTKELLEQDGDIRNSIFLQAFAGDVNPVDPFRTTARKLAGAVATIMKADLKPIKGAVSYSFDTIIPPVVAPWTKEQILQFRERSLKIENDIAAERDVNWANIQLASLEENGKLPEMPVYYQTLNVGDWKLVALSREVTTEYGLAIRAIWPEQKVSVVAYSNDVSSYLATPPHIRAKDYEGYESFFWYAQPTCFSKETFPFIINKIKENNY</sequence>
<accession>A0A8G2BXW3</accession>
<dbReference type="AlphaFoldDB" id="A0A8G2BXW3"/>
<dbReference type="InterPro" id="IPR015943">
    <property type="entry name" value="WD40/YVTN_repeat-like_dom_sf"/>
</dbReference>
<dbReference type="Proteomes" id="UP000236725">
    <property type="component" value="Unassembled WGS sequence"/>
</dbReference>
<evidence type="ECO:0008006" key="3">
    <source>
        <dbReference type="Google" id="ProtNLM"/>
    </source>
</evidence>
<dbReference type="EMBL" id="FNVS01000015">
    <property type="protein sequence ID" value="SEG10764.1"/>
    <property type="molecule type" value="Genomic_DNA"/>
</dbReference>
<organism evidence="1 2">
    <name type="scientific">Parabacteroides chinchillae</name>
    <dbReference type="NCBI Taxonomy" id="871327"/>
    <lineage>
        <taxon>Bacteria</taxon>
        <taxon>Pseudomonadati</taxon>
        <taxon>Bacteroidota</taxon>
        <taxon>Bacteroidia</taxon>
        <taxon>Bacteroidales</taxon>
        <taxon>Tannerellaceae</taxon>
        <taxon>Parabacteroides</taxon>
    </lineage>
</organism>
<dbReference type="PROSITE" id="PS51257">
    <property type="entry name" value="PROKAR_LIPOPROTEIN"/>
    <property type="match status" value="1"/>
</dbReference>
<keyword evidence="2" id="KW-1185">Reference proteome</keyword>
<evidence type="ECO:0000313" key="1">
    <source>
        <dbReference type="EMBL" id="SEG10764.1"/>
    </source>
</evidence>
<dbReference type="RefSeq" id="WP_103983919.1">
    <property type="nucleotide sequence ID" value="NZ_FNVS01000015.1"/>
</dbReference>
<protein>
    <recommendedName>
        <fullName evidence="3">Neutral/alkaline non-lysosomal ceramidase N-terminal domain-containing protein</fullName>
    </recommendedName>
</protein>
<comment type="caution">
    <text evidence="1">The sequence shown here is derived from an EMBL/GenBank/DDBJ whole genome shotgun (WGS) entry which is preliminary data.</text>
</comment>
<gene>
    <name evidence="1" type="ORF">SAMN05444001_11517</name>
</gene>
<evidence type="ECO:0000313" key="2">
    <source>
        <dbReference type="Proteomes" id="UP000236725"/>
    </source>
</evidence>
<reference evidence="1 2" key="1">
    <citation type="submission" date="2016-10" db="EMBL/GenBank/DDBJ databases">
        <authorList>
            <person name="Varghese N."/>
            <person name="Submissions S."/>
        </authorList>
    </citation>
    <scope>NUCLEOTIDE SEQUENCE [LARGE SCALE GENOMIC DNA]</scope>
    <source>
        <strain evidence="1 2">DSM 29073</strain>
    </source>
</reference>